<dbReference type="Pfam" id="PF00829">
    <property type="entry name" value="Ribosomal_L21p"/>
    <property type="match status" value="1"/>
</dbReference>
<evidence type="ECO:0000256" key="2">
    <source>
        <dbReference type="ARBA" id="ARBA00022980"/>
    </source>
</evidence>
<dbReference type="SUPFAM" id="SSF141091">
    <property type="entry name" value="L21p-like"/>
    <property type="match status" value="1"/>
</dbReference>
<accession>A0A1F5V997</accession>
<organism evidence="6 7">
    <name type="scientific">Candidatus Fischerbacteria bacterium RBG_13_37_8</name>
    <dbReference type="NCBI Taxonomy" id="1817863"/>
    <lineage>
        <taxon>Bacteria</taxon>
        <taxon>Candidatus Fischeribacteriota</taxon>
    </lineage>
</organism>
<comment type="subunit">
    <text evidence="4">Part of the 50S ribosomal subunit. Contacts protein L20.</text>
</comment>
<gene>
    <name evidence="4" type="primary">rplU</name>
    <name evidence="6" type="ORF">A2Y62_07755</name>
</gene>
<dbReference type="NCBIfam" id="TIGR00061">
    <property type="entry name" value="L21"/>
    <property type="match status" value="1"/>
</dbReference>
<dbReference type="STRING" id="1817863.A2Y62_07755"/>
<dbReference type="GO" id="GO:0003735">
    <property type="term" value="F:structural constituent of ribosome"/>
    <property type="evidence" value="ECO:0007669"/>
    <property type="project" value="InterPro"/>
</dbReference>
<keyword evidence="3 4" id="KW-0687">Ribonucleoprotein</keyword>
<dbReference type="AlphaFoldDB" id="A0A1F5V997"/>
<dbReference type="InterPro" id="IPR001787">
    <property type="entry name" value="Ribosomal_bL21"/>
</dbReference>
<keyword evidence="4 5" id="KW-0699">rRNA-binding</keyword>
<keyword evidence="4 5" id="KW-0694">RNA-binding</keyword>
<dbReference type="GO" id="GO:0019843">
    <property type="term" value="F:rRNA binding"/>
    <property type="evidence" value="ECO:0007669"/>
    <property type="project" value="UniProtKB-UniRule"/>
</dbReference>
<comment type="caution">
    <text evidence="6">The sequence shown here is derived from an EMBL/GenBank/DDBJ whole genome shotgun (WGS) entry which is preliminary data.</text>
</comment>
<comment type="function">
    <text evidence="4 5">This protein binds to 23S rRNA in the presence of protein L20.</text>
</comment>
<evidence type="ECO:0000313" key="7">
    <source>
        <dbReference type="Proteomes" id="UP000178943"/>
    </source>
</evidence>
<evidence type="ECO:0000256" key="3">
    <source>
        <dbReference type="ARBA" id="ARBA00023274"/>
    </source>
</evidence>
<dbReference type="InterPro" id="IPR036164">
    <property type="entry name" value="bL21-like_sf"/>
</dbReference>
<dbReference type="GO" id="GO:1990904">
    <property type="term" value="C:ribonucleoprotein complex"/>
    <property type="evidence" value="ECO:0007669"/>
    <property type="project" value="UniProtKB-KW"/>
</dbReference>
<protein>
    <recommendedName>
        <fullName evidence="4">Large ribosomal subunit protein bL21</fullName>
    </recommendedName>
</protein>
<dbReference type="EMBL" id="MFGW01000205">
    <property type="protein sequence ID" value="OGF59940.1"/>
    <property type="molecule type" value="Genomic_DNA"/>
</dbReference>
<evidence type="ECO:0000313" key="6">
    <source>
        <dbReference type="EMBL" id="OGF59940.1"/>
    </source>
</evidence>
<dbReference type="InterPro" id="IPR028909">
    <property type="entry name" value="bL21-like"/>
</dbReference>
<dbReference type="PANTHER" id="PTHR21349">
    <property type="entry name" value="50S RIBOSOMAL PROTEIN L21"/>
    <property type="match status" value="1"/>
</dbReference>
<name>A0A1F5V997_9BACT</name>
<sequence length="108" mass="12171">MFAIIQNGGKQYKIAVGNNIDVEKVTGGPGEKIELKEFILLQTDDGKMLTGKELEKAVAIGTIIEQGKNKKVIIFKKKRRETFRKKTGHRQLYTRVKINDIILKGGDE</sequence>
<comment type="similarity">
    <text evidence="1 4 5">Belongs to the bacterial ribosomal protein bL21 family.</text>
</comment>
<reference evidence="6 7" key="1">
    <citation type="journal article" date="2016" name="Nat. Commun.">
        <title>Thousands of microbial genomes shed light on interconnected biogeochemical processes in an aquifer system.</title>
        <authorList>
            <person name="Anantharaman K."/>
            <person name="Brown C.T."/>
            <person name="Hug L.A."/>
            <person name="Sharon I."/>
            <person name="Castelle C.J."/>
            <person name="Probst A.J."/>
            <person name="Thomas B.C."/>
            <person name="Singh A."/>
            <person name="Wilkins M.J."/>
            <person name="Karaoz U."/>
            <person name="Brodie E.L."/>
            <person name="Williams K.H."/>
            <person name="Hubbard S.S."/>
            <person name="Banfield J.F."/>
        </authorList>
    </citation>
    <scope>NUCLEOTIDE SEQUENCE [LARGE SCALE GENOMIC DNA]</scope>
</reference>
<proteinExistence type="inferred from homology"/>
<dbReference type="GO" id="GO:0005737">
    <property type="term" value="C:cytoplasm"/>
    <property type="evidence" value="ECO:0007669"/>
    <property type="project" value="UniProtKB-ARBA"/>
</dbReference>
<dbReference type="PANTHER" id="PTHR21349:SF0">
    <property type="entry name" value="LARGE RIBOSOMAL SUBUNIT PROTEIN BL21M"/>
    <property type="match status" value="1"/>
</dbReference>
<evidence type="ECO:0000256" key="5">
    <source>
        <dbReference type="RuleBase" id="RU000562"/>
    </source>
</evidence>
<keyword evidence="2 4" id="KW-0689">Ribosomal protein</keyword>
<evidence type="ECO:0000256" key="1">
    <source>
        <dbReference type="ARBA" id="ARBA00008563"/>
    </source>
</evidence>
<evidence type="ECO:0000256" key="4">
    <source>
        <dbReference type="HAMAP-Rule" id="MF_01363"/>
    </source>
</evidence>
<dbReference type="Proteomes" id="UP000178943">
    <property type="component" value="Unassembled WGS sequence"/>
</dbReference>
<dbReference type="GO" id="GO:0005840">
    <property type="term" value="C:ribosome"/>
    <property type="evidence" value="ECO:0007669"/>
    <property type="project" value="UniProtKB-KW"/>
</dbReference>
<dbReference type="HAMAP" id="MF_01363">
    <property type="entry name" value="Ribosomal_bL21"/>
    <property type="match status" value="1"/>
</dbReference>
<dbReference type="GO" id="GO:0006412">
    <property type="term" value="P:translation"/>
    <property type="evidence" value="ECO:0007669"/>
    <property type="project" value="UniProtKB-UniRule"/>
</dbReference>